<dbReference type="RefSeq" id="WP_107214410.1">
    <property type="nucleotide sequence ID" value="NZ_KZ686268.1"/>
</dbReference>
<evidence type="ECO:0000313" key="3">
    <source>
        <dbReference type="Proteomes" id="UP000240912"/>
    </source>
</evidence>
<feature type="domain" description="DinB-like" evidence="1">
    <location>
        <begin position="13"/>
        <end position="152"/>
    </location>
</feature>
<name>A0A2T3HPJ8_9SPHI</name>
<dbReference type="Proteomes" id="UP000240912">
    <property type="component" value="Unassembled WGS sequence"/>
</dbReference>
<reference evidence="2 3" key="1">
    <citation type="submission" date="2018-03" db="EMBL/GenBank/DDBJ databases">
        <authorList>
            <person name="Keele B.F."/>
        </authorList>
    </citation>
    <scope>NUCLEOTIDE SEQUENCE [LARGE SCALE GENOMIC DNA]</scope>
    <source>
        <strain evidence="2 3">YL28-9</strain>
    </source>
</reference>
<dbReference type="Gene3D" id="1.20.120.450">
    <property type="entry name" value="dinb family like domain"/>
    <property type="match status" value="1"/>
</dbReference>
<proteinExistence type="predicted"/>
<dbReference type="InterPro" id="IPR034660">
    <property type="entry name" value="DinB/YfiT-like"/>
</dbReference>
<dbReference type="EMBL" id="PYLS01000004">
    <property type="protein sequence ID" value="PST84311.1"/>
    <property type="molecule type" value="Genomic_DNA"/>
</dbReference>
<evidence type="ECO:0000259" key="1">
    <source>
        <dbReference type="Pfam" id="PF12867"/>
    </source>
</evidence>
<keyword evidence="3" id="KW-1185">Reference proteome</keyword>
<comment type="caution">
    <text evidence="2">The sequence shown here is derived from an EMBL/GenBank/DDBJ whole genome shotgun (WGS) entry which is preliminary data.</text>
</comment>
<dbReference type="Pfam" id="PF12867">
    <property type="entry name" value="DinB_2"/>
    <property type="match status" value="1"/>
</dbReference>
<gene>
    <name evidence="2" type="ORF">C7T94_06235</name>
</gene>
<evidence type="ECO:0000313" key="2">
    <source>
        <dbReference type="EMBL" id="PST84311.1"/>
    </source>
</evidence>
<dbReference type="SUPFAM" id="SSF109854">
    <property type="entry name" value="DinB/YfiT-like putative metalloenzymes"/>
    <property type="match status" value="1"/>
</dbReference>
<dbReference type="OrthoDB" id="9799598at2"/>
<sequence>MNDELMAAALEAQYRAALQMLGKAMTKTPAGEWNGPEQQTPVWQLAYHTLWATKFYLTASPETFAPWADAIPGAESLGGTEEWENPEPGLQPEGFHTKPELQRYLEDILNQLSEQVRGLPFSEHSGFEWYPFSRLELHLNNLRHIQHHTAQIIERLKQKGIFGFPWPIAGHNRGGGRATSRYERK</sequence>
<dbReference type="InterPro" id="IPR024775">
    <property type="entry name" value="DinB-like"/>
</dbReference>
<protein>
    <recommendedName>
        <fullName evidence="1">DinB-like domain-containing protein</fullName>
    </recommendedName>
</protein>
<dbReference type="AlphaFoldDB" id="A0A2T3HPJ8"/>
<accession>A0A2T3HPJ8</accession>
<organism evidence="2 3">
    <name type="scientific">Pedobacter yulinensis</name>
    <dbReference type="NCBI Taxonomy" id="2126353"/>
    <lineage>
        <taxon>Bacteria</taxon>
        <taxon>Pseudomonadati</taxon>
        <taxon>Bacteroidota</taxon>
        <taxon>Sphingobacteriia</taxon>
        <taxon>Sphingobacteriales</taxon>
        <taxon>Sphingobacteriaceae</taxon>
        <taxon>Pedobacter</taxon>
    </lineage>
</organism>